<reference evidence="1 2" key="1">
    <citation type="submission" date="2019-05" db="EMBL/GenBank/DDBJ databases">
        <title>Another draft genome of Portunus trituberculatus and its Hox gene families provides insights of decapod evolution.</title>
        <authorList>
            <person name="Jeong J.-H."/>
            <person name="Song I."/>
            <person name="Kim S."/>
            <person name="Choi T."/>
            <person name="Kim D."/>
            <person name="Ryu S."/>
            <person name="Kim W."/>
        </authorList>
    </citation>
    <scope>NUCLEOTIDE SEQUENCE [LARGE SCALE GENOMIC DNA]</scope>
    <source>
        <tissue evidence="1">Muscle</tissue>
    </source>
</reference>
<protein>
    <submittedName>
        <fullName evidence="1">Uncharacterized protein</fullName>
    </submittedName>
</protein>
<organism evidence="1 2">
    <name type="scientific">Portunus trituberculatus</name>
    <name type="common">Swimming crab</name>
    <name type="synonym">Neptunus trituberculatus</name>
    <dbReference type="NCBI Taxonomy" id="210409"/>
    <lineage>
        <taxon>Eukaryota</taxon>
        <taxon>Metazoa</taxon>
        <taxon>Ecdysozoa</taxon>
        <taxon>Arthropoda</taxon>
        <taxon>Crustacea</taxon>
        <taxon>Multicrustacea</taxon>
        <taxon>Malacostraca</taxon>
        <taxon>Eumalacostraca</taxon>
        <taxon>Eucarida</taxon>
        <taxon>Decapoda</taxon>
        <taxon>Pleocyemata</taxon>
        <taxon>Brachyura</taxon>
        <taxon>Eubrachyura</taxon>
        <taxon>Portunoidea</taxon>
        <taxon>Portunidae</taxon>
        <taxon>Portuninae</taxon>
        <taxon>Portunus</taxon>
    </lineage>
</organism>
<name>A0A5B7JSX8_PORTR</name>
<evidence type="ECO:0000313" key="2">
    <source>
        <dbReference type="Proteomes" id="UP000324222"/>
    </source>
</evidence>
<accession>A0A5B7JSX8</accession>
<keyword evidence="2" id="KW-1185">Reference proteome</keyword>
<sequence>MFVSPADSNTSF</sequence>
<comment type="caution">
    <text evidence="1">The sequence shown here is derived from an EMBL/GenBank/DDBJ whole genome shotgun (WGS) entry which is preliminary data.</text>
</comment>
<evidence type="ECO:0000313" key="1">
    <source>
        <dbReference type="EMBL" id="MPD01072.1"/>
    </source>
</evidence>
<dbReference type="EMBL" id="VSRR010125653">
    <property type="protein sequence ID" value="MPD01072.1"/>
    <property type="molecule type" value="Genomic_DNA"/>
</dbReference>
<dbReference type="Proteomes" id="UP000324222">
    <property type="component" value="Unassembled WGS sequence"/>
</dbReference>
<gene>
    <name evidence="1" type="ORF">E2C01_096584</name>
</gene>
<proteinExistence type="predicted"/>